<dbReference type="CDD" id="cd00063">
    <property type="entry name" value="FN3"/>
    <property type="match status" value="1"/>
</dbReference>
<feature type="domain" description="Arylsulfotransferase N-terminal" evidence="4">
    <location>
        <begin position="48"/>
        <end position="127"/>
    </location>
</feature>
<comment type="caution">
    <text evidence="5">The sequence shown here is derived from an EMBL/GenBank/DDBJ whole genome shotgun (WGS) entry which is preliminary data.</text>
</comment>
<keyword evidence="1" id="KW-0378">Hydrolase</keyword>
<evidence type="ECO:0000256" key="2">
    <source>
        <dbReference type="ARBA" id="ARBA00023326"/>
    </source>
</evidence>
<keyword evidence="2" id="KW-0119">Carbohydrate metabolism</keyword>
<evidence type="ECO:0000259" key="4">
    <source>
        <dbReference type="Pfam" id="PF17425"/>
    </source>
</evidence>
<dbReference type="Gene3D" id="2.60.40.10">
    <property type="entry name" value="Immunoglobulins"/>
    <property type="match status" value="1"/>
</dbReference>
<feature type="chain" id="PRO_5045617664" evidence="3">
    <location>
        <begin position="36"/>
        <end position="285"/>
    </location>
</feature>
<name>A0ABX0GSF8_9ACTN</name>
<protein>
    <submittedName>
        <fullName evidence="5">NDNF family protein</fullName>
    </submittedName>
</protein>
<keyword evidence="2" id="KW-0624">Polysaccharide degradation</keyword>
<dbReference type="InterPro" id="IPR013783">
    <property type="entry name" value="Ig-like_fold"/>
</dbReference>
<dbReference type="SUPFAM" id="SSF49265">
    <property type="entry name" value="Fibronectin type III"/>
    <property type="match status" value="1"/>
</dbReference>
<evidence type="ECO:0000256" key="1">
    <source>
        <dbReference type="ARBA" id="ARBA00023295"/>
    </source>
</evidence>
<dbReference type="EMBL" id="JAANNP010000001">
    <property type="protein sequence ID" value="NHC12647.1"/>
    <property type="molecule type" value="Genomic_DNA"/>
</dbReference>
<dbReference type="InterPro" id="IPR003961">
    <property type="entry name" value="FN3_dom"/>
</dbReference>
<reference evidence="5 6" key="1">
    <citation type="submission" date="2020-03" db="EMBL/GenBank/DDBJ databases">
        <title>Two novel Motilibacter sp.</title>
        <authorList>
            <person name="Liu S."/>
        </authorList>
    </citation>
    <scope>NUCLEOTIDE SEQUENCE [LARGE SCALE GENOMIC DNA]</scope>
    <source>
        <strain evidence="5 6">E257</strain>
    </source>
</reference>
<evidence type="ECO:0000256" key="3">
    <source>
        <dbReference type="SAM" id="SignalP"/>
    </source>
</evidence>
<dbReference type="RefSeq" id="WP_166277261.1">
    <property type="nucleotide sequence ID" value="NZ_JAANNP010000001.1"/>
</dbReference>
<dbReference type="InterPro" id="IPR035391">
    <property type="entry name" value="Arylsulfotran_N"/>
</dbReference>
<proteinExistence type="predicted"/>
<keyword evidence="3" id="KW-0732">Signal</keyword>
<dbReference type="Pfam" id="PF17425">
    <property type="entry name" value="Arylsulfotran_N"/>
    <property type="match status" value="1"/>
</dbReference>
<accession>A0ABX0GSF8</accession>
<evidence type="ECO:0000313" key="6">
    <source>
        <dbReference type="Proteomes" id="UP000800981"/>
    </source>
</evidence>
<evidence type="ECO:0000313" key="5">
    <source>
        <dbReference type="EMBL" id="NHC12647.1"/>
    </source>
</evidence>
<organism evidence="5 6">
    <name type="scientific">Motilibacter deserti</name>
    <dbReference type="NCBI Taxonomy" id="2714956"/>
    <lineage>
        <taxon>Bacteria</taxon>
        <taxon>Bacillati</taxon>
        <taxon>Actinomycetota</taxon>
        <taxon>Actinomycetes</taxon>
        <taxon>Motilibacterales</taxon>
        <taxon>Motilibacteraceae</taxon>
        <taxon>Motilibacter</taxon>
    </lineage>
</organism>
<sequence length="285" mass="30232">MRSLRNRLARTAFATLALGAAGAATLTTTAAPASADVNCAADCILNDINPHSIRGVEIATSAQTTVPTTVTVKISKNLWDLDAQPIAYTSGAGAGKKTNHYLPISGLTPGTNYFFRVFATDAAGNVRKELGFVHTADREVTININKITVIDDSDSSGAGEFAVDLRVGEQVAVNFHDDISISSGESINPNWTRTEMGGSVPAMVELTDDDDDCWVVCLDTSGTLPSWGQGSNSDADWATAKYYSNAYAGEPEFSNKVVEFSTPANAPVKFKVLAAVKVKYYGYKG</sequence>
<keyword evidence="6" id="KW-1185">Reference proteome</keyword>
<dbReference type="InterPro" id="IPR036116">
    <property type="entry name" value="FN3_sf"/>
</dbReference>
<dbReference type="Proteomes" id="UP000800981">
    <property type="component" value="Unassembled WGS sequence"/>
</dbReference>
<keyword evidence="1" id="KW-0326">Glycosidase</keyword>
<gene>
    <name evidence="5" type="ORF">G9H71_02475</name>
</gene>
<feature type="signal peptide" evidence="3">
    <location>
        <begin position="1"/>
        <end position="35"/>
    </location>
</feature>